<reference evidence="3 4" key="1">
    <citation type="submission" date="2018-10" db="EMBL/GenBank/DDBJ databases">
        <title>Genome sequencing of Pedobacter jejuensis TNB23.</title>
        <authorList>
            <person name="Cho Y.-J."/>
            <person name="Cho A."/>
            <person name="Kim O.-S."/>
        </authorList>
    </citation>
    <scope>NUCLEOTIDE SEQUENCE [LARGE SCALE GENOMIC DNA]</scope>
    <source>
        <strain evidence="3 4">TNB23</strain>
    </source>
</reference>
<sequence>MKKTLENIEIGLIRFSFIIFCIILFPLLFINTVVHKRQIKKDPFYKSYIVRLYERYPLAYEAYILVMNFPLFYNVYNVLPPLSEKVLQVGCGTGALNIYLKRKGKAENLELYNLDTNINSINFGIKRKAFTSFIHSDIKNAPFEDGFFKTIVFARCLHHIKNHKKVFKECERLLADNGTIIISDHIDLLPNSPDHSYMMNSNIDGVIWRYNEKGLKSHLEKNLPDNLKIKSLKAVRQKCITNYNSFFPNADGLVVIEKLNN</sequence>
<dbReference type="AlphaFoldDB" id="A0A3N0BW79"/>
<evidence type="ECO:0000259" key="2">
    <source>
        <dbReference type="Pfam" id="PF08241"/>
    </source>
</evidence>
<dbReference type="OrthoDB" id="9800454at2"/>
<dbReference type="SUPFAM" id="SSF53335">
    <property type="entry name" value="S-adenosyl-L-methionine-dependent methyltransferases"/>
    <property type="match status" value="1"/>
</dbReference>
<proteinExistence type="predicted"/>
<keyword evidence="1" id="KW-0472">Membrane</keyword>
<gene>
    <name evidence="3" type="ORF">D7004_07655</name>
</gene>
<accession>A0A3N0BW79</accession>
<dbReference type="GO" id="GO:0032259">
    <property type="term" value="P:methylation"/>
    <property type="evidence" value="ECO:0007669"/>
    <property type="project" value="UniProtKB-KW"/>
</dbReference>
<keyword evidence="1" id="KW-1133">Transmembrane helix</keyword>
<dbReference type="Proteomes" id="UP000274046">
    <property type="component" value="Unassembled WGS sequence"/>
</dbReference>
<keyword evidence="3" id="KW-0808">Transferase</keyword>
<dbReference type="Pfam" id="PF08241">
    <property type="entry name" value="Methyltransf_11"/>
    <property type="match status" value="1"/>
</dbReference>
<dbReference type="GO" id="GO:0008757">
    <property type="term" value="F:S-adenosylmethionine-dependent methyltransferase activity"/>
    <property type="evidence" value="ECO:0007669"/>
    <property type="project" value="InterPro"/>
</dbReference>
<evidence type="ECO:0000313" key="3">
    <source>
        <dbReference type="EMBL" id="RNL53967.1"/>
    </source>
</evidence>
<dbReference type="PANTHER" id="PTHR43591">
    <property type="entry name" value="METHYLTRANSFERASE"/>
    <property type="match status" value="1"/>
</dbReference>
<protein>
    <submittedName>
        <fullName evidence="3">Class I SAM-dependent methyltransferase</fullName>
    </submittedName>
</protein>
<feature type="transmembrane region" description="Helical" evidence="1">
    <location>
        <begin position="12"/>
        <end position="34"/>
    </location>
</feature>
<keyword evidence="3" id="KW-0489">Methyltransferase</keyword>
<dbReference type="RefSeq" id="WP_123205291.1">
    <property type="nucleotide sequence ID" value="NZ_RBEE01000012.1"/>
</dbReference>
<evidence type="ECO:0000313" key="4">
    <source>
        <dbReference type="Proteomes" id="UP000274046"/>
    </source>
</evidence>
<keyword evidence="1" id="KW-0812">Transmembrane</keyword>
<dbReference type="EMBL" id="RBEE01000012">
    <property type="protein sequence ID" value="RNL53967.1"/>
    <property type="molecule type" value="Genomic_DNA"/>
</dbReference>
<dbReference type="Gene3D" id="3.40.50.150">
    <property type="entry name" value="Vaccinia Virus protein VP39"/>
    <property type="match status" value="1"/>
</dbReference>
<organism evidence="3 4">
    <name type="scientific">Pedobacter jejuensis</name>
    <dbReference type="NCBI Taxonomy" id="1268550"/>
    <lineage>
        <taxon>Bacteria</taxon>
        <taxon>Pseudomonadati</taxon>
        <taxon>Bacteroidota</taxon>
        <taxon>Sphingobacteriia</taxon>
        <taxon>Sphingobacteriales</taxon>
        <taxon>Sphingobacteriaceae</taxon>
        <taxon>Pedobacter</taxon>
    </lineage>
</organism>
<feature type="domain" description="Methyltransferase type 11" evidence="2">
    <location>
        <begin position="87"/>
        <end position="182"/>
    </location>
</feature>
<dbReference type="InterPro" id="IPR013216">
    <property type="entry name" value="Methyltransf_11"/>
</dbReference>
<dbReference type="InterPro" id="IPR029063">
    <property type="entry name" value="SAM-dependent_MTases_sf"/>
</dbReference>
<comment type="caution">
    <text evidence="3">The sequence shown here is derived from an EMBL/GenBank/DDBJ whole genome shotgun (WGS) entry which is preliminary data.</text>
</comment>
<evidence type="ECO:0000256" key="1">
    <source>
        <dbReference type="SAM" id="Phobius"/>
    </source>
</evidence>
<dbReference type="CDD" id="cd02440">
    <property type="entry name" value="AdoMet_MTases"/>
    <property type="match status" value="1"/>
</dbReference>
<keyword evidence="4" id="KW-1185">Reference proteome</keyword>
<name>A0A3N0BW79_9SPHI</name>